<dbReference type="GeneID" id="87826396"/>
<keyword evidence="11" id="KW-1185">Reference proteome</keyword>
<dbReference type="PANTHER" id="PTHR46187">
    <property type="entry name" value="ALKALINE CERAMIDASE 3"/>
    <property type="match status" value="1"/>
</dbReference>
<feature type="binding site" evidence="8">
    <location>
        <position position="227"/>
    </location>
    <ligand>
        <name>Zn(2+)</name>
        <dbReference type="ChEBI" id="CHEBI:29105"/>
        <note>catalytic</note>
    </ligand>
</feature>
<protein>
    <submittedName>
        <fullName evidence="10">Alkaline phytoceramidase</fullName>
    </submittedName>
</protein>
<evidence type="ECO:0000256" key="7">
    <source>
        <dbReference type="PIRSR" id="PIRSR608901-1"/>
    </source>
</evidence>
<sequence>MGHHNHHFDGDPFANKGLWSPPTSAAKYLLRRDYAVTVYIAELINALSSLAYSYLAVRRFSGRMRKHDPLPVALFLVGFSSTGYHATLRQGPQFLDDMSMLFLGACLLQTLYSHGQTPAVSALVAAAVALGTGAMAILYIRSADILVHFSTFTIMVNLIWPRTLYIIYAGSSRPTREKVKLVLRFRKAAALIVGAFLVWNVDLEMYLQLRAIRHKLGLPWAWTLELHGWWHILTALGATEYVDLVRALCY</sequence>
<evidence type="ECO:0000313" key="11">
    <source>
        <dbReference type="Proteomes" id="UP001302602"/>
    </source>
</evidence>
<dbReference type="GO" id="GO:0046513">
    <property type="term" value="P:ceramide biosynthetic process"/>
    <property type="evidence" value="ECO:0007669"/>
    <property type="project" value="TreeGrafter"/>
</dbReference>
<reference evidence="10" key="1">
    <citation type="journal article" date="2023" name="Mol. Phylogenet. Evol.">
        <title>Genome-scale phylogeny and comparative genomics of the fungal order Sordariales.</title>
        <authorList>
            <person name="Hensen N."/>
            <person name="Bonometti L."/>
            <person name="Westerberg I."/>
            <person name="Brannstrom I.O."/>
            <person name="Guillou S."/>
            <person name="Cros-Aarteil S."/>
            <person name="Calhoun S."/>
            <person name="Haridas S."/>
            <person name="Kuo A."/>
            <person name="Mondo S."/>
            <person name="Pangilinan J."/>
            <person name="Riley R."/>
            <person name="LaButti K."/>
            <person name="Andreopoulos B."/>
            <person name="Lipzen A."/>
            <person name="Chen C."/>
            <person name="Yan M."/>
            <person name="Daum C."/>
            <person name="Ng V."/>
            <person name="Clum A."/>
            <person name="Steindorff A."/>
            <person name="Ohm R.A."/>
            <person name="Martin F."/>
            <person name="Silar P."/>
            <person name="Natvig D.O."/>
            <person name="Lalanne C."/>
            <person name="Gautier V."/>
            <person name="Ament-Velasquez S.L."/>
            <person name="Kruys A."/>
            <person name="Hutchinson M.I."/>
            <person name="Powell A.J."/>
            <person name="Barry K."/>
            <person name="Miller A.N."/>
            <person name="Grigoriev I.V."/>
            <person name="Debuchy R."/>
            <person name="Gladieux P."/>
            <person name="Hiltunen Thoren M."/>
            <person name="Johannesson H."/>
        </authorList>
    </citation>
    <scope>NUCLEOTIDE SEQUENCE</scope>
    <source>
        <strain evidence="10">CBS 731.68</strain>
    </source>
</reference>
<evidence type="ECO:0000256" key="5">
    <source>
        <dbReference type="ARBA" id="ARBA00022989"/>
    </source>
</evidence>
<dbReference type="PANTHER" id="PTHR46187:SF1">
    <property type="entry name" value="ALKALINE PHYTOCERAMIDASE"/>
    <property type="match status" value="1"/>
</dbReference>
<feature type="transmembrane region" description="Helical" evidence="9">
    <location>
        <begin position="146"/>
        <end position="168"/>
    </location>
</feature>
<evidence type="ECO:0000256" key="3">
    <source>
        <dbReference type="ARBA" id="ARBA00022692"/>
    </source>
</evidence>
<proteinExistence type="inferred from homology"/>
<accession>A0AAN6TQR0</accession>
<dbReference type="GO" id="GO:0016811">
    <property type="term" value="F:hydrolase activity, acting on carbon-nitrogen (but not peptide) bonds, in linear amides"/>
    <property type="evidence" value="ECO:0007669"/>
    <property type="project" value="InterPro"/>
</dbReference>
<feature type="transmembrane region" description="Helical" evidence="9">
    <location>
        <begin position="188"/>
        <end position="209"/>
    </location>
</feature>
<comment type="subcellular location">
    <subcellularLocation>
        <location evidence="1">Membrane</location>
        <topology evidence="1">Multi-pass membrane protein</topology>
    </subcellularLocation>
</comment>
<keyword evidence="7" id="KW-0106">Calcium</keyword>
<keyword evidence="7" id="KW-0479">Metal-binding</keyword>
<evidence type="ECO:0000256" key="9">
    <source>
        <dbReference type="SAM" id="Phobius"/>
    </source>
</evidence>
<organism evidence="10 11">
    <name type="scientific">Parathielavia appendiculata</name>
    <dbReference type="NCBI Taxonomy" id="2587402"/>
    <lineage>
        <taxon>Eukaryota</taxon>
        <taxon>Fungi</taxon>
        <taxon>Dikarya</taxon>
        <taxon>Ascomycota</taxon>
        <taxon>Pezizomycotina</taxon>
        <taxon>Sordariomycetes</taxon>
        <taxon>Sordariomycetidae</taxon>
        <taxon>Sordariales</taxon>
        <taxon>Chaetomiaceae</taxon>
        <taxon>Parathielavia</taxon>
    </lineage>
</organism>
<comment type="caution">
    <text evidence="10">The sequence shown here is derived from an EMBL/GenBank/DDBJ whole genome shotgun (WGS) entry which is preliminary data.</text>
</comment>
<evidence type="ECO:0000256" key="2">
    <source>
        <dbReference type="ARBA" id="ARBA00009780"/>
    </source>
</evidence>
<dbReference type="GO" id="GO:0046514">
    <property type="term" value="P:ceramide catabolic process"/>
    <property type="evidence" value="ECO:0007669"/>
    <property type="project" value="TreeGrafter"/>
</dbReference>
<feature type="transmembrane region" description="Helical" evidence="9">
    <location>
        <begin position="69"/>
        <end position="88"/>
    </location>
</feature>
<evidence type="ECO:0000313" key="10">
    <source>
        <dbReference type="EMBL" id="KAK4118952.1"/>
    </source>
</evidence>
<keyword evidence="4" id="KW-0378">Hydrolase</keyword>
<comment type="similarity">
    <text evidence="2">Belongs to the alkaline ceramidase family.</text>
</comment>
<reference evidence="10" key="2">
    <citation type="submission" date="2023-05" db="EMBL/GenBank/DDBJ databases">
        <authorList>
            <consortium name="Lawrence Berkeley National Laboratory"/>
            <person name="Steindorff A."/>
            <person name="Hensen N."/>
            <person name="Bonometti L."/>
            <person name="Westerberg I."/>
            <person name="Brannstrom I.O."/>
            <person name="Guillou S."/>
            <person name="Cros-Aarteil S."/>
            <person name="Calhoun S."/>
            <person name="Haridas S."/>
            <person name="Kuo A."/>
            <person name="Mondo S."/>
            <person name="Pangilinan J."/>
            <person name="Riley R."/>
            <person name="Labutti K."/>
            <person name="Andreopoulos B."/>
            <person name="Lipzen A."/>
            <person name="Chen C."/>
            <person name="Yanf M."/>
            <person name="Daum C."/>
            <person name="Ng V."/>
            <person name="Clum A."/>
            <person name="Ohm R."/>
            <person name="Martin F."/>
            <person name="Silar P."/>
            <person name="Natvig D."/>
            <person name="Lalanne C."/>
            <person name="Gautier V."/>
            <person name="Ament-Velasquez S.L."/>
            <person name="Kruys A."/>
            <person name="Hutchinson M.I."/>
            <person name="Powell A.J."/>
            <person name="Barry K."/>
            <person name="Miller A.N."/>
            <person name="Grigoriev I.V."/>
            <person name="Debuchy R."/>
            <person name="Gladieux P."/>
            <person name="Thoren M.H."/>
            <person name="Johannesson H."/>
        </authorList>
    </citation>
    <scope>NUCLEOTIDE SEQUENCE</scope>
    <source>
        <strain evidence="10">CBS 731.68</strain>
    </source>
</reference>
<feature type="binding site" evidence="8">
    <location>
        <position position="85"/>
    </location>
    <ligand>
        <name>Zn(2+)</name>
        <dbReference type="ChEBI" id="CHEBI:29105"/>
        <note>catalytic</note>
    </ligand>
</feature>
<feature type="transmembrane region" description="Helical" evidence="9">
    <location>
        <begin position="119"/>
        <end position="140"/>
    </location>
</feature>
<evidence type="ECO:0000256" key="1">
    <source>
        <dbReference type="ARBA" id="ARBA00004141"/>
    </source>
</evidence>
<keyword evidence="6 9" id="KW-0472">Membrane</keyword>
<keyword evidence="5 9" id="KW-1133">Transmembrane helix</keyword>
<dbReference type="RefSeq" id="XP_062642725.1">
    <property type="nucleotide sequence ID" value="XM_062789626.1"/>
</dbReference>
<keyword evidence="3 9" id="KW-0812">Transmembrane</keyword>
<dbReference type="InterPro" id="IPR008901">
    <property type="entry name" value="ACER"/>
</dbReference>
<dbReference type="EMBL" id="MU853256">
    <property type="protein sequence ID" value="KAK4118952.1"/>
    <property type="molecule type" value="Genomic_DNA"/>
</dbReference>
<name>A0AAN6TQR0_9PEZI</name>
<dbReference type="GO" id="GO:0046872">
    <property type="term" value="F:metal ion binding"/>
    <property type="evidence" value="ECO:0007669"/>
    <property type="project" value="UniProtKB-KW"/>
</dbReference>
<feature type="transmembrane region" description="Helical" evidence="9">
    <location>
        <begin position="36"/>
        <end position="57"/>
    </location>
</feature>
<dbReference type="AlphaFoldDB" id="A0AAN6TQR0"/>
<comment type="cofactor">
    <cofactor evidence="8">
        <name>Zn(2+)</name>
        <dbReference type="ChEBI" id="CHEBI:29105"/>
    </cofactor>
</comment>
<feature type="binding site" evidence="8">
    <location>
        <position position="231"/>
    </location>
    <ligand>
        <name>Zn(2+)</name>
        <dbReference type="ChEBI" id="CHEBI:29105"/>
        <note>catalytic</note>
    </ligand>
</feature>
<keyword evidence="8" id="KW-0862">Zinc</keyword>
<evidence type="ECO:0000256" key="4">
    <source>
        <dbReference type="ARBA" id="ARBA00022801"/>
    </source>
</evidence>
<dbReference type="Proteomes" id="UP001302602">
    <property type="component" value="Unassembled WGS sequence"/>
</dbReference>
<feature type="binding site" evidence="7">
    <location>
        <position position="42"/>
    </location>
    <ligand>
        <name>Ca(2+)</name>
        <dbReference type="ChEBI" id="CHEBI:29108"/>
    </ligand>
</feature>
<gene>
    <name evidence="10" type="ORF">N657DRAFT_582653</name>
</gene>
<dbReference type="GO" id="GO:0005789">
    <property type="term" value="C:endoplasmic reticulum membrane"/>
    <property type="evidence" value="ECO:0007669"/>
    <property type="project" value="TreeGrafter"/>
</dbReference>
<evidence type="ECO:0000256" key="8">
    <source>
        <dbReference type="PIRSR" id="PIRSR608901-2"/>
    </source>
</evidence>
<evidence type="ECO:0000256" key="6">
    <source>
        <dbReference type="ARBA" id="ARBA00023136"/>
    </source>
</evidence>
<dbReference type="Pfam" id="PF05875">
    <property type="entry name" value="Ceramidase"/>
    <property type="match status" value="1"/>
</dbReference>